<keyword evidence="4" id="KW-0645">Protease</keyword>
<evidence type="ECO:0000256" key="10">
    <source>
        <dbReference type="ARBA" id="ARBA00022989"/>
    </source>
</evidence>
<dbReference type="InterPro" id="IPR007484">
    <property type="entry name" value="Peptidase_M28"/>
</dbReference>
<evidence type="ECO:0000256" key="7">
    <source>
        <dbReference type="ARBA" id="ARBA00022801"/>
    </source>
</evidence>
<name>A0A1D6HXF2_MAIZE</name>
<protein>
    <submittedName>
        <fullName evidence="15">Zn-dependent exopeptidase superfamily protein</fullName>
    </submittedName>
</protein>
<evidence type="ECO:0000259" key="14">
    <source>
        <dbReference type="Pfam" id="PF04389"/>
    </source>
</evidence>
<keyword evidence="6" id="KW-0479">Metal-binding</keyword>
<dbReference type="AlphaFoldDB" id="A0A1D6HXF2"/>
<reference evidence="15" key="1">
    <citation type="submission" date="2015-12" db="EMBL/GenBank/DDBJ databases">
        <title>Update maize B73 reference genome by single molecule sequencing technologies.</title>
        <authorList>
            <consortium name="Maize Genome Sequencing Project"/>
            <person name="Ware D."/>
        </authorList>
    </citation>
    <scope>NUCLEOTIDE SEQUENCE [LARGE SCALE GENOMIC DNA]</scope>
    <source>
        <tissue evidence="15">Seedling</tissue>
    </source>
</reference>
<keyword evidence="10" id="KW-1133">Transmembrane helix</keyword>
<keyword evidence="8" id="KW-0256">Endoplasmic reticulum</keyword>
<gene>
    <name evidence="15" type="ORF">ZEAMMB73_Zm00001d019432</name>
</gene>
<dbReference type="ExpressionAtlas" id="A0A1D6HXF2">
    <property type="expression patterns" value="baseline and differential"/>
</dbReference>
<evidence type="ECO:0000256" key="6">
    <source>
        <dbReference type="ARBA" id="ARBA00022723"/>
    </source>
</evidence>
<evidence type="ECO:0000256" key="11">
    <source>
        <dbReference type="ARBA" id="ARBA00023049"/>
    </source>
</evidence>
<dbReference type="SUPFAM" id="SSF53187">
    <property type="entry name" value="Zn-dependent exopeptidases"/>
    <property type="match status" value="1"/>
</dbReference>
<keyword evidence="5" id="KW-0812">Transmembrane</keyword>
<dbReference type="Pfam" id="PF04389">
    <property type="entry name" value="Peptidase_M28"/>
    <property type="match status" value="1"/>
</dbReference>
<evidence type="ECO:0000256" key="2">
    <source>
        <dbReference type="ARBA" id="ARBA00004477"/>
    </source>
</evidence>
<dbReference type="CDD" id="cd03875">
    <property type="entry name" value="M28_Fxna_like"/>
    <property type="match status" value="1"/>
</dbReference>
<comment type="cofactor">
    <cofactor evidence="1">
        <name>Zn(2+)</name>
        <dbReference type="ChEBI" id="CHEBI:29105"/>
    </cofactor>
</comment>
<sequence length="683" mass="75208">MPPRAPPRRRPAPAAGGPGFGDSARVLLALAALYAAMSLLAYRVIHMRHVAPLGADAPRGNFSEGRVLQHLRRLAVDIPGRQEGSPGLEAAAQYIKGELQGLAARAGPEYRIEVEETLVSGSFSMMFLRHRVTLGYRNHKNIVMRVSSNVSEDDDPSLLVNGHFDSPLGSPGAADCGSCVASMLELSRLLIDSGWVPPRPVIFLFNGAEELFLLGSHGFIKTHRWNRTIRAFINIEASGSGGTDLVCQSGPGSWPSRVYAQTAKYPMANSVAQDMFGIIPGDTDYRIFAEDITNIPGLDIIFVLGGYFYHTSYDTLENLLPGSIQARGENLFNLVKAFTNPMLLKENEISNKAAKDGIEDVGAVFFDYLTWFMVFYSRDISLILHSLPIAIFLLVPLFLKFPNITLMSWFVTLLGFMRGMVLHTFGVILAIFIPALAAALRLLFTKNAMNWFAHPYLAFLMFVPTSLIGLLLPRLTWGLSEQAHFWGAFGLYSLITMVYTLAGLSGGFLTFFISMSMLLGRFVSRIIRKQWSQQSPRWSLVAYVLPMTPCLLYGLYYGGFLIQFLIEKMGMMGSLPKPYGYFVPDVIVGAVVGLVVGWCFGPLSPVASRWLSKTSIIHGFLQITVVALAISSQLFPYSTGAPKRVVLQHTFVTGLLLVGSFNCSKSKNNVSQIVLCNQINIKN</sequence>
<evidence type="ECO:0000256" key="12">
    <source>
        <dbReference type="ARBA" id="ARBA00023136"/>
    </source>
</evidence>
<keyword evidence="11" id="KW-0482">Metalloprotease</keyword>
<keyword evidence="12" id="KW-0472">Membrane</keyword>
<dbReference type="EMBL" id="CM007650">
    <property type="protein sequence ID" value="ONM52891.1"/>
    <property type="molecule type" value="Genomic_DNA"/>
</dbReference>
<keyword evidence="9" id="KW-0862">Zinc</keyword>
<keyword evidence="13" id="KW-0325">Glycoprotein</keyword>
<accession>A0A1D6HXF2</accession>
<dbReference type="PANTHER" id="PTHR12147:SF22">
    <property type="entry name" value="ENDOPLASMIC RETICULUM METALLOPEPTIDASE 1"/>
    <property type="match status" value="1"/>
</dbReference>
<dbReference type="FunFam" id="3.40.630.10:FF:000008">
    <property type="entry name" value="Endoplasmic reticulum metallopeptidase 1"/>
    <property type="match status" value="1"/>
</dbReference>
<evidence type="ECO:0000256" key="8">
    <source>
        <dbReference type="ARBA" id="ARBA00022824"/>
    </source>
</evidence>
<comment type="subcellular location">
    <subcellularLocation>
        <location evidence="2">Endoplasmic reticulum membrane</location>
        <topology evidence="2">Multi-pass membrane protein</topology>
    </subcellularLocation>
</comment>
<dbReference type="InterPro" id="IPR048024">
    <property type="entry name" value="Fxna-like_M28_dom"/>
</dbReference>
<evidence type="ECO:0000313" key="15">
    <source>
        <dbReference type="EMBL" id="ONM52891.1"/>
    </source>
</evidence>
<dbReference type="GO" id="GO:0008235">
    <property type="term" value="F:metalloexopeptidase activity"/>
    <property type="evidence" value="ECO:0007669"/>
    <property type="project" value="InterPro"/>
</dbReference>
<dbReference type="GO" id="GO:0006508">
    <property type="term" value="P:proteolysis"/>
    <property type="evidence" value="ECO:0007669"/>
    <property type="project" value="UniProtKB-KW"/>
</dbReference>
<proteinExistence type="inferred from homology"/>
<evidence type="ECO:0000256" key="4">
    <source>
        <dbReference type="ARBA" id="ARBA00022670"/>
    </source>
</evidence>
<evidence type="ECO:0000256" key="9">
    <source>
        <dbReference type="ARBA" id="ARBA00022833"/>
    </source>
</evidence>
<dbReference type="InterPro" id="IPR045175">
    <property type="entry name" value="M28_fam"/>
</dbReference>
<dbReference type="Gene3D" id="3.40.630.10">
    <property type="entry name" value="Zn peptidases"/>
    <property type="match status" value="1"/>
</dbReference>
<dbReference type="GO" id="GO:0046872">
    <property type="term" value="F:metal ion binding"/>
    <property type="evidence" value="ECO:0007669"/>
    <property type="project" value="UniProtKB-KW"/>
</dbReference>
<organism evidence="15">
    <name type="scientific">Zea mays</name>
    <name type="common">Maize</name>
    <dbReference type="NCBI Taxonomy" id="4577"/>
    <lineage>
        <taxon>Eukaryota</taxon>
        <taxon>Viridiplantae</taxon>
        <taxon>Streptophyta</taxon>
        <taxon>Embryophyta</taxon>
        <taxon>Tracheophyta</taxon>
        <taxon>Spermatophyta</taxon>
        <taxon>Magnoliopsida</taxon>
        <taxon>Liliopsida</taxon>
        <taxon>Poales</taxon>
        <taxon>Poaceae</taxon>
        <taxon>PACMAD clade</taxon>
        <taxon>Panicoideae</taxon>
        <taxon>Andropogonodae</taxon>
        <taxon>Andropogoneae</taxon>
        <taxon>Tripsacinae</taxon>
        <taxon>Zea</taxon>
    </lineage>
</organism>
<feature type="domain" description="Peptidase M28" evidence="14">
    <location>
        <begin position="141"/>
        <end position="334"/>
    </location>
</feature>
<evidence type="ECO:0000256" key="5">
    <source>
        <dbReference type="ARBA" id="ARBA00022692"/>
    </source>
</evidence>
<evidence type="ECO:0000256" key="13">
    <source>
        <dbReference type="ARBA" id="ARBA00023180"/>
    </source>
</evidence>
<dbReference type="GO" id="GO:0005789">
    <property type="term" value="C:endoplasmic reticulum membrane"/>
    <property type="evidence" value="ECO:0007669"/>
    <property type="project" value="UniProtKB-SubCell"/>
</dbReference>
<comment type="similarity">
    <text evidence="3">Belongs to the peptidase M28 family.</text>
</comment>
<keyword evidence="7" id="KW-0378">Hydrolase</keyword>
<evidence type="ECO:0000256" key="1">
    <source>
        <dbReference type="ARBA" id="ARBA00001947"/>
    </source>
</evidence>
<dbReference type="PANTHER" id="PTHR12147">
    <property type="entry name" value="METALLOPEPTIDASE M28 FAMILY MEMBER"/>
    <property type="match status" value="1"/>
</dbReference>
<evidence type="ECO:0000256" key="3">
    <source>
        <dbReference type="ARBA" id="ARBA00010918"/>
    </source>
</evidence>